<dbReference type="GO" id="GO:0000731">
    <property type="term" value="P:DNA synthesis involved in DNA repair"/>
    <property type="evidence" value="ECO:0007669"/>
    <property type="project" value="TreeGrafter"/>
</dbReference>
<dbReference type="AlphaFoldDB" id="A0A0A8V896"/>
<feature type="domain" description="Rad50/SbcC-type AAA" evidence="2">
    <location>
        <begin position="100"/>
        <end position="172"/>
    </location>
</feature>
<evidence type="ECO:0000313" key="3">
    <source>
        <dbReference type="EMBL" id="SUQ37533.1"/>
    </source>
</evidence>
<dbReference type="GeneID" id="66881297"/>
<name>A0A0A8V896_YERRU</name>
<sequence length="883" mass="98086">MSATTQSTFNIMDELSAWGKTLPSWQSFLLSKLVTEVDLPDKVIDEIFAEYLIDQNLASSGANRMVCNMTLPQFQVNEPTVVSTLTAISSVSGVNALAVDQTLSFGPNLTVVYGPNGAGKSGYARMLKSACFTRSKDTGILGDVKLAKDKQPKPTATFSFDDGSSITFVHQEPCQRLRDGFAVFDATCVRVHLDDRNAFQVMPYLFDVFPRMVAALSKLQTKLNDEITRRTPATDKFVIQDSKSVVAITLASLTAQTDLMRLKEFAVFGDAEAARLQTVEQQLTELRTTDPKEVIKKNEQRIIDLNAVKASISSLATGVKSETVKNISESATQISLLVEKGAALSAAQLGSEPVQPVGTTAWRDLLFAAITYSQEAYPHDTFPPRADDARCVLCHQTLDTDSVNRLLRFYQLVNSDIETQLATAREKLTSYGVSLSNMDLTFFAQESAARRTLHELDPVLEADITSHIEGFRLVIEALTQAIVNELSPRVTLLDHDAVSQRIVALVERLQQDNGKLRLNDPKVLIEELLSEQQLLNDRHRLIGQYEDIVAAVEDLKWVAKANACISGFSTIQRKITAKQKALVTELVAQDFIARFTENCTALRLVLPVQFRFAGNTGITDRKIEIANAEMTGVDPSRVLSEGEQTAAALADFLTEIELNGSCVGVVFDDPVTSMDHMRKESIAQRLVEEAARRQVIVFTHDILFTNYLATAAEEMGVAFAGRTVWRDGTETPGTIDQLAFPHEDYEGAARDRAKKYFDTAQTLAGDAQHDALEKACGSLRTAYEDFIQKKLFNNVVRRWRENITFTLNQVFFDEAIAVRVHERMVALSRYIDAHSHSDEFHEVPLTLSVVTTELAHFDAIKADYTKARKAWEKANEKPKLNFN</sequence>
<organism evidence="3 4">
    <name type="scientific">Yersinia ruckeri</name>
    <dbReference type="NCBI Taxonomy" id="29486"/>
    <lineage>
        <taxon>Bacteria</taxon>
        <taxon>Pseudomonadati</taxon>
        <taxon>Pseudomonadota</taxon>
        <taxon>Gammaproteobacteria</taxon>
        <taxon>Enterobacterales</taxon>
        <taxon>Yersiniaceae</taxon>
        <taxon>Yersinia</taxon>
    </lineage>
</organism>
<reference evidence="3 4" key="1">
    <citation type="submission" date="2018-06" db="EMBL/GenBank/DDBJ databases">
        <authorList>
            <consortium name="Pathogen Informatics"/>
            <person name="Doyle S."/>
        </authorList>
    </citation>
    <scope>NUCLEOTIDE SEQUENCE [LARGE SCALE GENOMIC DNA]</scope>
    <source>
        <strain evidence="3 4">NCTC10476</strain>
    </source>
</reference>
<dbReference type="Proteomes" id="UP000255169">
    <property type="component" value="Unassembled WGS sequence"/>
</dbReference>
<evidence type="ECO:0000313" key="4">
    <source>
        <dbReference type="Proteomes" id="UP000255169"/>
    </source>
</evidence>
<feature type="domain" description="Protein CR006 P-loop" evidence="1">
    <location>
        <begin position="389"/>
        <end position="839"/>
    </location>
</feature>
<dbReference type="GO" id="GO:0006302">
    <property type="term" value="P:double-strand break repair"/>
    <property type="evidence" value="ECO:0007669"/>
    <property type="project" value="InterPro"/>
</dbReference>
<evidence type="ECO:0000259" key="1">
    <source>
        <dbReference type="Pfam" id="PF13166"/>
    </source>
</evidence>
<dbReference type="InterPro" id="IPR038729">
    <property type="entry name" value="Rad50/SbcC_AAA"/>
</dbReference>
<keyword evidence="4" id="KW-1185">Reference proteome</keyword>
<accession>A0A0A8V896</accession>
<proteinExistence type="predicted"/>
<dbReference type="PANTHER" id="PTHR32182">
    <property type="entry name" value="DNA REPLICATION AND REPAIR PROTEIN RECF"/>
    <property type="match status" value="1"/>
</dbReference>
<dbReference type="GO" id="GO:0016887">
    <property type="term" value="F:ATP hydrolysis activity"/>
    <property type="evidence" value="ECO:0007669"/>
    <property type="project" value="InterPro"/>
</dbReference>
<dbReference type="PANTHER" id="PTHR32182:SF0">
    <property type="entry name" value="DNA REPLICATION AND REPAIR PROTEIN RECF"/>
    <property type="match status" value="1"/>
</dbReference>
<dbReference type="InterPro" id="IPR026866">
    <property type="entry name" value="CR006_AAA"/>
</dbReference>
<protein>
    <submittedName>
        <fullName evidence="3">Hemin importer ATP-binding subunit</fullName>
    </submittedName>
</protein>
<gene>
    <name evidence="3" type="ORF">NCTC10476_03663</name>
</gene>
<keyword evidence="3" id="KW-0067">ATP-binding</keyword>
<dbReference type="InterPro" id="IPR027417">
    <property type="entry name" value="P-loop_NTPase"/>
</dbReference>
<dbReference type="GO" id="GO:0005524">
    <property type="term" value="F:ATP binding"/>
    <property type="evidence" value="ECO:0007669"/>
    <property type="project" value="UniProtKB-KW"/>
</dbReference>
<dbReference type="Pfam" id="PF13166">
    <property type="entry name" value="AAA_13"/>
    <property type="match status" value="1"/>
</dbReference>
<dbReference type="Gene3D" id="3.40.50.300">
    <property type="entry name" value="P-loop containing nucleotide triphosphate hydrolases"/>
    <property type="match status" value="2"/>
</dbReference>
<evidence type="ECO:0000259" key="2">
    <source>
        <dbReference type="Pfam" id="PF13476"/>
    </source>
</evidence>
<keyword evidence="3" id="KW-0547">Nucleotide-binding</keyword>
<dbReference type="OrthoDB" id="6504330at2"/>
<dbReference type="SUPFAM" id="SSF52540">
    <property type="entry name" value="P-loop containing nucleoside triphosphate hydrolases"/>
    <property type="match status" value="1"/>
</dbReference>
<dbReference type="Pfam" id="PF13476">
    <property type="entry name" value="AAA_23"/>
    <property type="match status" value="1"/>
</dbReference>
<dbReference type="RefSeq" id="WP_115175337.1">
    <property type="nucleotide sequence ID" value="NZ_CCYO01000042.1"/>
</dbReference>
<dbReference type="EMBL" id="UHJG01000003">
    <property type="protein sequence ID" value="SUQ37533.1"/>
    <property type="molecule type" value="Genomic_DNA"/>
</dbReference>